<sequence length="49" mass="5459">MAFTRSATSLYGALSASSGWCPNGFTRSTLETVDHRPLKFYLFILPSLF</sequence>
<evidence type="ECO:0000313" key="1">
    <source>
        <dbReference type="EMBL" id="EAT85595.1"/>
    </source>
</evidence>
<dbReference type="KEGG" id="pno:SNOG_06944"/>
<dbReference type="InParanoid" id="Q0UMS0"/>
<dbReference type="GeneID" id="5974194"/>
<dbReference type="RefSeq" id="XP_001797304.1">
    <property type="nucleotide sequence ID" value="XM_001797252.1"/>
</dbReference>
<dbReference type="Proteomes" id="UP000001055">
    <property type="component" value="Unassembled WGS sequence"/>
</dbReference>
<proteinExistence type="predicted"/>
<reference evidence="2" key="1">
    <citation type="journal article" date="2007" name="Plant Cell">
        <title>Dothideomycete-plant interactions illuminated by genome sequencing and EST analysis of the wheat pathogen Stagonospora nodorum.</title>
        <authorList>
            <person name="Hane J.K."/>
            <person name="Lowe R.G."/>
            <person name="Solomon P.S."/>
            <person name="Tan K.C."/>
            <person name="Schoch C.L."/>
            <person name="Spatafora J.W."/>
            <person name="Crous P.W."/>
            <person name="Kodira C."/>
            <person name="Birren B.W."/>
            <person name="Galagan J.E."/>
            <person name="Torriani S.F."/>
            <person name="McDonald B.A."/>
            <person name="Oliver R.P."/>
        </authorList>
    </citation>
    <scope>NUCLEOTIDE SEQUENCE [LARGE SCALE GENOMIC DNA]</scope>
    <source>
        <strain evidence="2">SN15 / ATCC MYA-4574 / FGSC 10173</strain>
    </source>
</reference>
<accession>Q0UMS0</accession>
<name>Q0UMS0_PHANO</name>
<dbReference type="AlphaFoldDB" id="Q0UMS0"/>
<gene>
    <name evidence="1" type="ORF">SNOG_06944</name>
</gene>
<organism evidence="1 2">
    <name type="scientific">Phaeosphaeria nodorum (strain SN15 / ATCC MYA-4574 / FGSC 10173)</name>
    <name type="common">Glume blotch fungus</name>
    <name type="synonym">Parastagonospora nodorum</name>
    <dbReference type="NCBI Taxonomy" id="321614"/>
    <lineage>
        <taxon>Eukaryota</taxon>
        <taxon>Fungi</taxon>
        <taxon>Dikarya</taxon>
        <taxon>Ascomycota</taxon>
        <taxon>Pezizomycotina</taxon>
        <taxon>Dothideomycetes</taxon>
        <taxon>Pleosporomycetidae</taxon>
        <taxon>Pleosporales</taxon>
        <taxon>Pleosporineae</taxon>
        <taxon>Phaeosphaeriaceae</taxon>
        <taxon>Parastagonospora</taxon>
    </lineage>
</organism>
<protein>
    <submittedName>
        <fullName evidence="1">Uncharacterized protein</fullName>
    </submittedName>
</protein>
<evidence type="ECO:0000313" key="2">
    <source>
        <dbReference type="Proteomes" id="UP000001055"/>
    </source>
</evidence>
<dbReference type="EMBL" id="CH445334">
    <property type="protein sequence ID" value="EAT85595.1"/>
    <property type="molecule type" value="Genomic_DNA"/>
</dbReference>